<dbReference type="InParanoid" id="A0A0C3ILI3"/>
<proteinExistence type="predicted"/>
<evidence type="ECO:0000313" key="2">
    <source>
        <dbReference type="Proteomes" id="UP000054217"/>
    </source>
</evidence>
<dbReference type="Proteomes" id="UP000054217">
    <property type="component" value="Unassembled WGS sequence"/>
</dbReference>
<sequence length="55" mass="6109">MFEEEVLADTMTAAQITFRFPTNVLDPLYPLYTSSFTAAVSTSFCDFAPKANHSL</sequence>
<protein>
    <submittedName>
        <fullName evidence="1">Uncharacterized protein</fullName>
    </submittedName>
</protein>
<gene>
    <name evidence="1" type="ORF">M404DRAFT_1005781</name>
</gene>
<accession>A0A0C3ILI3</accession>
<dbReference type="HOGENOM" id="CLU_3033398_0_0_1"/>
<dbReference type="AlphaFoldDB" id="A0A0C3ILI3"/>
<organism evidence="1 2">
    <name type="scientific">Pisolithus tinctorius Marx 270</name>
    <dbReference type="NCBI Taxonomy" id="870435"/>
    <lineage>
        <taxon>Eukaryota</taxon>
        <taxon>Fungi</taxon>
        <taxon>Dikarya</taxon>
        <taxon>Basidiomycota</taxon>
        <taxon>Agaricomycotina</taxon>
        <taxon>Agaricomycetes</taxon>
        <taxon>Agaricomycetidae</taxon>
        <taxon>Boletales</taxon>
        <taxon>Sclerodermatineae</taxon>
        <taxon>Pisolithaceae</taxon>
        <taxon>Pisolithus</taxon>
    </lineage>
</organism>
<keyword evidence="2" id="KW-1185">Reference proteome</keyword>
<dbReference type="EMBL" id="KN832023">
    <property type="protein sequence ID" value="KIN97817.1"/>
    <property type="molecule type" value="Genomic_DNA"/>
</dbReference>
<reference evidence="1 2" key="1">
    <citation type="submission" date="2014-04" db="EMBL/GenBank/DDBJ databases">
        <authorList>
            <consortium name="DOE Joint Genome Institute"/>
            <person name="Kuo A."/>
            <person name="Kohler A."/>
            <person name="Costa M.D."/>
            <person name="Nagy L.G."/>
            <person name="Floudas D."/>
            <person name="Copeland A."/>
            <person name="Barry K.W."/>
            <person name="Cichocki N."/>
            <person name="Veneault-Fourrey C."/>
            <person name="LaButti K."/>
            <person name="Lindquist E.A."/>
            <person name="Lipzen A."/>
            <person name="Lundell T."/>
            <person name="Morin E."/>
            <person name="Murat C."/>
            <person name="Sun H."/>
            <person name="Tunlid A."/>
            <person name="Henrissat B."/>
            <person name="Grigoriev I.V."/>
            <person name="Hibbett D.S."/>
            <person name="Martin F."/>
            <person name="Nordberg H.P."/>
            <person name="Cantor M.N."/>
            <person name="Hua S.X."/>
        </authorList>
    </citation>
    <scope>NUCLEOTIDE SEQUENCE [LARGE SCALE GENOMIC DNA]</scope>
    <source>
        <strain evidence="1 2">Marx 270</strain>
    </source>
</reference>
<reference evidence="2" key="2">
    <citation type="submission" date="2015-01" db="EMBL/GenBank/DDBJ databases">
        <title>Evolutionary Origins and Diversification of the Mycorrhizal Mutualists.</title>
        <authorList>
            <consortium name="DOE Joint Genome Institute"/>
            <consortium name="Mycorrhizal Genomics Consortium"/>
            <person name="Kohler A."/>
            <person name="Kuo A."/>
            <person name="Nagy L.G."/>
            <person name="Floudas D."/>
            <person name="Copeland A."/>
            <person name="Barry K.W."/>
            <person name="Cichocki N."/>
            <person name="Veneault-Fourrey C."/>
            <person name="LaButti K."/>
            <person name="Lindquist E.A."/>
            <person name="Lipzen A."/>
            <person name="Lundell T."/>
            <person name="Morin E."/>
            <person name="Murat C."/>
            <person name="Riley R."/>
            <person name="Ohm R."/>
            <person name="Sun H."/>
            <person name="Tunlid A."/>
            <person name="Henrissat B."/>
            <person name="Grigoriev I.V."/>
            <person name="Hibbett D.S."/>
            <person name="Martin F."/>
        </authorList>
    </citation>
    <scope>NUCLEOTIDE SEQUENCE [LARGE SCALE GENOMIC DNA]</scope>
    <source>
        <strain evidence="2">Marx 270</strain>
    </source>
</reference>
<evidence type="ECO:0000313" key="1">
    <source>
        <dbReference type="EMBL" id="KIN97817.1"/>
    </source>
</evidence>
<name>A0A0C3ILI3_PISTI</name>